<name>A0ABR8XG06_9BACL</name>
<protein>
    <recommendedName>
        <fullName evidence="3">DUF3168 domain-containing protein</fullName>
    </recommendedName>
</protein>
<accession>A0ABR8XG06</accession>
<evidence type="ECO:0000313" key="2">
    <source>
        <dbReference type="Proteomes" id="UP000640930"/>
    </source>
</evidence>
<dbReference type="EMBL" id="JACSQA010000032">
    <property type="protein sequence ID" value="MBD8028147.1"/>
    <property type="molecule type" value="Genomic_DNA"/>
</dbReference>
<sequence>MTLPELVQLLKAIKRVVNGVEEPIPIAYSHFIPTVENPMPSPPFICYLVTDSNTFAAGNKPIHESVNVDIELYVKTKSLSIEKQIKNLLTENELPWSYTEVFVENEGVFQCTFSITLI</sequence>
<dbReference type="RefSeq" id="WP_191708561.1">
    <property type="nucleotide sequence ID" value="NZ_JACSQA010000032.1"/>
</dbReference>
<evidence type="ECO:0008006" key="3">
    <source>
        <dbReference type="Google" id="ProtNLM"/>
    </source>
</evidence>
<reference evidence="1 2" key="1">
    <citation type="submission" date="2020-08" db="EMBL/GenBank/DDBJ databases">
        <title>A Genomic Blueprint of the Chicken Gut Microbiome.</title>
        <authorList>
            <person name="Gilroy R."/>
            <person name="Ravi A."/>
            <person name="Getino M."/>
            <person name="Pursley I."/>
            <person name="Horton D.L."/>
            <person name="Alikhan N.-F."/>
            <person name="Baker D."/>
            <person name="Gharbi K."/>
            <person name="Hall N."/>
            <person name="Watson M."/>
            <person name="Adriaenssens E.M."/>
            <person name="Foster-Nyarko E."/>
            <person name="Jarju S."/>
            <person name="Secka A."/>
            <person name="Antonio M."/>
            <person name="Oren A."/>
            <person name="Chaudhuri R."/>
            <person name="La Ragione R.M."/>
            <person name="Hildebrand F."/>
            <person name="Pallen M.J."/>
        </authorList>
    </citation>
    <scope>NUCLEOTIDE SEQUENCE [LARGE SCALE GENOMIC DNA]</scope>
    <source>
        <strain evidence="1 2">Re31</strain>
    </source>
</reference>
<keyword evidence="2" id="KW-1185">Reference proteome</keyword>
<gene>
    <name evidence="1" type="ORF">H9636_15980</name>
</gene>
<proteinExistence type="predicted"/>
<dbReference type="Proteomes" id="UP000640930">
    <property type="component" value="Unassembled WGS sequence"/>
</dbReference>
<evidence type="ECO:0000313" key="1">
    <source>
        <dbReference type="EMBL" id="MBD8028147.1"/>
    </source>
</evidence>
<organism evidence="1 2">
    <name type="scientific">Ureibacillus galli</name>
    <dbReference type="NCBI Taxonomy" id="2762222"/>
    <lineage>
        <taxon>Bacteria</taxon>
        <taxon>Bacillati</taxon>
        <taxon>Bacillota</taxon>
        <taxon>Bacilli</taxon>
        <taxon>Bacillales</taxon>
        <taxon>Caryophanaceae</taxon>
        <taxon>Ureibacillus</taxon>
    </lineage>
</organism>
<comment type="caution">
    <text evidence="1">The sequence shown here is derived from an EMBL/GenBank/DDBJ whole genome shotgun (WGS) entry which is preliminary data.</text>
</comment>